<sequence length="137" mass="16190">MAPCSNKTHQRHQLHPHFNQRPQQQNDHSYAQQQPAVQDWVQQQQQVLHSTNQVNVEGVNSWIQEWCHYEEKLRARTALLANRLQNGILNDDWRAAVDTLKSIIDFDSVNRHPPLYEWATSSWEIPYYRSCQGGHHQ</sequence>
<proteinExistence type="predicted"/>
<feature type="region of interest" description="Disordered" evidence="1">
    <location>
        <begin position="1"/>
        <end position="35"/>
    </location>
</feature>
<keyword evidence="3" id="KW-1185">Reference proteome</keyword>
<accession>A0ABR0B0E5</accession>
<evidence type="ECO:0000313" key="2">
    <source>
        <dbReference type="EMBL" id="KAK4030849.1"/>
    </source>
</evidence>
<comment type="caution">
    <text evidence="2">The sequence shown here is derived from an EMBL/GenBank/DDBJ whole genome shotgun (WGS) entry which is preliminary data.</text>
</comment>
<evidence type="ECO:0000256" key="1">
    <source>
        <dbReference type="SAM" id="MobiDB-lite"/>
    </source>
</evidence>
<dbReference type="EMBL" id="JAOYFB010000039">
    <property type="protein sequence ID" value="KAK4030849.1"/>
    <property type="molecule type" value="Genomic_DNA"/>
</dbReference>
<organism evidence="2 3">
    <name type="scientific">Daphnia magna</name>
    <dbReference type="NCBI Taxonomy" id="35525"/>
    <lineage>
        <taxon>Eukaryota</taxon>
        <taxon>Metazoa</taxon>
        <taxon>Ecdysozoa</taxon>
        <taxon>Arthropoda</taxon>
        <taxon>Crustacea</taxon>
        <taxon>Branchiopoda</taxon>
        <taxon>Diplostraca</taxon>
        <taxon>Cladocera</taxon>
        <taxon>Anomopoda</taxon>
        <taxon>Daphniidae</taxon>
        <taxon>Daphnia</taxon>
    </lineage>
</organism>
<reference evidence="2 3" key="1">
    <citation type="journal article" date="2023" name="Nucleic Acids Res.">
        <title>The hologenome of Daphnia magna reveals possible DNA methylation and microbiome-mediated evolution of the host genome.</title>
        <authorList>
            <person name="Chaturvedi A."/>
            <person name="Li X."/>
            <person name="Dhandapani V."/>
            <person name="Marshall H."/>
            <person name="Kissane S."/>
            <person name="Cuenca-Cambronero M."/>
            <person name="Asole G."/>
            <person name="Calvet F."/>
            <person name="Ruiz-Romero M."/>
            <person name="Marangio P."/>
            <person name="Guigo R."/>
            <person name="Rago D."/>
            <person name="Mirbahai L."/>
            <person name="Eastwood N."/>
            <person name="Colbourne J.K."/>
            <person name="Zhou J."/>
            <person name="Mallon E."/>
            <person name="Orsini L."/>
        </authorList>
    </citation>
    <scope>NUCLEOTIDE SEQUENCE [LARGE SCALE GENOMIC DNA]</scope>
    <source>
        <strain evidence="2">LRV0_1</strain>
    </source>
</reference>
<dbReference type="Proteomes" id="UP001234178">
    <property type="component" value="Unassembled WGS sequence"/>
</dbReference>
<protein>
    <submittedName>
        <fullName evidence="2">Uncharacterized protein</fullName>
    </submittedName>
</protein>
<gene>
    <name evidence="2" type="ORF">OUZ56_024236</name>
</gene>
<evidence type="ECO:0000313" key="3">
    <source>
        <dbReference type="Proteomes" id="UP001234178"/>
    </source>
</evidence>
<feature type="compositionally biased region" description="Polar residues" evidence="1">
    <location>
        <begin position="20"/>
        <end position="31"/>
    </location>
</feature>
<name>A0ABR0B0E5_9CRUS</name>